<keyword evidence="6 8" id="KW-0472">Membrane</keyword>
<dbReference type="AlphaFoldDB" id="A0A7W9YI69"/>
<feature type="transmembrane region" description="Helical" evidence="8">
    <location>
        <begin position="270"/>
        <end position="295"/>
    </location>
</feature>
<evidence type="ECO:0000313" key="11">
    <source>
        <dbReference type="Proteomes" id="UP000546642"/>
    </source>
</evidence>
<feature type="transmembrane region" description="Helical" evidence="8">
    <location>
        <begin position="140"/>
        <end position="159"/>
    </location>
</feature>
<feature type="domain" description="Major facilitator superfamily (MFS) profile" evidence="9">
    <location>
        <begin position="13"/>
        <end position="504"/>
    </location>
</feature>
<comment type="caution">
    <text evidence="10">The sequence shown here is derived from an EMBL/GenBank/DDBJ whole genome shotgun (WGS) entry which is preliminary data.</text>
</comment>
<keyword evidence="11" id="KW-1185">Reference proteome</keyword>
<dbReference type="GO" id="GO:0005886">
    <property type="term" value="C:plasma membrane"/>
    <property type="evidence" value="ECO:0007669"/>
    <property type="project" value="UniProtKB-SubCell"/>
</dbReference>
<feature type="transmembrane region" description="Helical" evidence="8">
    <location>
        <begin position="165"/>
        <end position="189"/>
    </location>
</feature>
<dbReference type="EMBL" id="JACHDS010000001">
    <property type="protein sequence ID" value="MBB6172602.1"/>
    <property type="molecule type" value="Genomic_DNA"/>
</dbReference>
<feature type="transmembrane region" description="Helical" evidence="8">
    <location>
        <begin position="233"/>
        <end position="250"/>
    </location>
</feature>
<feature type="transmembrane region" description="Helical" evidence="8">
    <location>
        <begin position="201"/>
        <end position="221"/>
    </location>
</feature>
<reference evidence="10 11" key="1">
    <citation type="submission" date="2020-08" db="EMBL/GenBank/DDBJ databases">
        <title>Sequencing the genomes of 1000 actinobacteria strains.</title>
        <authorList>
            <person name="Klenk H.-P."/>
        </authorList>
    </citation>
    <scope>NUCLEOTIDE SEQUENCE [LARGE SCALE GENOMIC DNA]</scope>
    <source>
        <strain evidence="10 11">DSM 46659</strain>
    </source>
</reference>
<feature type="transmembrane region" description="Helical" evidence="8">
    <location>
        <begin position="307"/>
        <end position="328"/>
    </location>
</feature>
<keyword evidence="4 8" id="KW-0812">Transmembrane</keyword>
<comment type="subcellular location">
    <subcellularLocation>
        <location evidence="1">Cell membrane</location>
        <topology evidence="1">Multi-pass membrane protein</topology>
    </subcellularLocation>
</comment>
<accession>A0A7W9YI69</accession>
<dbReference type="CDD" id="cd17321">
    <property type="entry name" value="MFS_MMR_MDR_like"/>
    <property type="match status" value="1"/>
</dbReference>
<dbReference type="PROSITE" id="PS50850">
    <property type="entry name" value="MFS"/>
    <property type="match status" value="1"/>
</dbReference>
<dbReference type="PANTHER" id="PTHR42718:SF42">
    <property type="entry name" value="EXPORT PROTEIN"/>
    <property type="match status" value="1"/>
</dbReference>
<feature type="compositionally biased region" description="Basic and acidic residues" evidence="7">
    <location>
        <begin position="525"/>
        <end position="547"/>
    </location>
</feature>
<sequence>MDPTVAHRRRWAVLGVLVISLMVVVLDNTVLNVALRVISDPHEGLGASQSQLAWSINSYTLVFAGLLFTCGVIGDRLGRKRTLLVGLAVFGLGSLASAYAQSPDQLIWARVVMGLGGAAVMPQTLSIITDVFPREERSRAIGIWAGAVGLGLGIGPPLGGLLLQHFWWGSVFLINVPIVILGMALLVVLAPESRNEHPGRLDPVGVLLSIAGLVLLVYGIIGAGERSSLADPDVYGSILAGTAILVLFVLHEARTDHPALDVRLFRNPQLSVAVVAIMMMFFAMAGVMFFITFYWQSVREFTPLQAGLLVLPIAAAQVIFAPLSPYLVGKFGPKAVGGVGALLVVGVLGFYSTLGLQTPVWHIEVAFFLQGCGMAMVMTPATSAIMAAVPPQQAGAASAVQNTVRQVATAMGVAVLGALISSVYRATMNPHLADLPLSAEARHTAGESIEGTMGVVGRLGEEGAALVAPAKDAFLSGMHLAALCSMAIGAVCLVIMLIWLPRREGRPDAAHPGGREGAAPSVGQSRDEPDPRRPARSPERIRTGSSE</sequence>
<dbReference type="RefSeq" id="WP_184075884.1">
    <property type="nucleotide sequence ID" value="NZ_JACHDS010000001.1"/>
</dbReference>
<proteinExistence type="predicted"/>
<evidence type="ECO:0000259" key="9">
    <source>
        <dbReference type="PROSITE" id="PS50850"/>
    </source>
</evidence>
<dbReference type="Gene3D" id="1.20.1720.10">
    <property type="entry name" value="Multidrug resistance protein D"/>
    <property type="match status" value="1"/>
</dbReference>
<evidence type="ECO:0000256" key="8">
    <source>
        <dbReference type="SAM" id="Phobius"/>
    </source>
</evidence>
<evidence type="ECO:0000256" key="7">
    <source>
        <dbReference type="SAM" id="MobiDB-lite"/>
    </source>
</evidence>
<dbReference type="Proteomes" id="UP000546642">
    <property type="component" value="Unassembled WGS sequence"/>
</dbReference>
<dbReference type="InterPro" id="IPR020846">
    <property type="entry name" value="MFS_dom"/>
</dbReference>
<evidence type="ECO:0000256" key="3">
    <source>
        <dbReference type="ARBA" id="ARBA00022475"/>
    </source>
</evidence>
<keyword evidence="2" id="KW-0813">Transport</keyword>
<feature type="region of interest" description="Disordered" evidence="7">
    <location>
        <begin position="506"/>
        <end position="547"/>
    </location>
</feature>
<feature type="transmembrane region" description="Helical" evidence="8">
    <location>
        <begin position="51"/>
        <end position="70"/>
    </location>
</feature>
<name>A0A7W9YI69_9ACTN</name>
<feature type="transmembrane region" description="Helical" evidence="8">
    <location>
        <begin position="335"/>
        <end position="354"/>
    </location>
</feature>
<evidence type="ECO:0000256" key="4">
    <source>
        <dbReference type="ARBA" id="ARBA00022692"/>
    </source>
</evidence>
<dbReference type="InterPro" id="IPR004638">
    <property type="entry name" value="EmrB-like"/>
</dbReference>
<dbReference type="SUPFAM" id="SSF103473">
    <property type="entry name" value="MFS general substrate transporter"/>
    <property type="match status" value="1"/>
</dbReference>
<dbReference type="NCBIfam" id="TIGR00711">
    <property type="entry name" value="efflux_EmrB"/>
    <property type="match status" value="1"/>
</dbReference>
<evidence type="ECO:0000256" key="1">
    <source>
        <dbReference type="ARBA" id="ARBA00004651"/>
    </source>
</evidence>
<feature type="transmembrane region" description="Helical" evidence="8">
    <location>
        <begin position="480"/>
        <end position="500"/>
    </location>
</feature>
<feature type="transmembrane region" description="Helical" evidence="8">
    <location>
        <begin position="12"/>
        <end position="31"/>
    </location>
</feature>
<organism evidence="10 11">
    <name type="scientific">Nocardiopsis mwathae</name>
    <dbReference type="NCBI Taxonomy" id="1472723"/>
    <lineage>
        <taxon>Bacteria</taxon>
        <taxon>Bacillati</taxon>
        <taxon>Actinomycetota</taxon>
        <taxon>Actinomycetes</taxon>
        <taxon>Streptosporangiales</taxon>
        <taxon>Nocardiopsidaceae</taxon>
        <taxon>Nocardiopsis</taxon>
    </lineage>
</organism>
<evidence type="ECO:0000313" key="10">
    <source>
        <dbReference type="EMBL" id="MBB6172602.1"/>
    </source>
</evidence>
<dbReference type="InterPro" id="IPR011701">
    <property type="entry name" value="MFS"/>
</dbReference>
<dbReference type="Gene3D" id="1.20.1250.20">
    <property type="entry name" value="MFS general substrate transporter like domains"/>
    <property type="match status" value="1"/>
</dbReference>
<protein>
    <submittedName>
        <fullName evidence="10">DHA2 family integral membrane protein (MFS transporter)</fullName>
    </submittedName>
</protein>
<dbReference type="PANTHER" id="PTHR42718">
    <property type="entry name" value="MAJOR FACILITATOR SUPERFAMILY MULTIDRUG TRANSPORTER MFSC"/>
    <property type="match status" value="1"/>
</dbReference>
<keyword evidence="5 8" id="KW-1133">Transmembrane helix</keyword>
<dbReference type="GO" id="GO:0022857">
    <property type="term" value="F:transmembrane transporter activity"/>
    <property type="evidence" value="ECO:0007669"/>
    <property type="project" value="InterPro"/>
</dbReference>
<evidence type="ECO:0000256" key="2">
    <source>
        <dbReference type="ARBA" id="ARBA00022448"/>
    </source>
</evidence>
<feature type="transmembrane region" description="Helical" evidence="8">
    <location>
        <begin position="82"/>
        <end position="101"/>
    </location>
</feature>
<evidence type="ECO:0000256" key="5">
    <source>
        <dbReference type="ARBA" id="ARBA00022989"/>
    </source>
</evidence>
<evidence type="ECO:0000256" key="6">
    <source>
        <dbReference type="ARBA" id="ARBA00023136"/>
    </source>
</evidence>
<dbReference type="PRINTS" id="PR01036">
    <property type="entry name" value="TCRTETB"/>
</dbReference>
<keyword evidence="3" id="KW-1003">Cell membrane</keyword>
<feature type="transmembrane region" description="Helical" evidence="8">
    <location>
        <begin position="407"/>
        <end position="427"/>
    </location>
</feature>
<dbReference type="Pfam" id="PF07690">
    <property type="entry name" value="MFS_1"/>
    <property type="match status" value="1"/>
</dbReference>
<feature type="transmembrane region" description="Helical" evidence="8">
    <location>
        <begin position="366"/>
        <end position="387"/>
    </location>
</feature>
<gene>
    <name evidence="10" type="ORF">HNR23_002662</name>
</gene>
<dbReference type="InterPro" id="IPR036259">
    <property type="entry name" value="MFS_trans_sf"/>
</dbReference>
<feature type="transmembrane region" description="Helical" evidence="8">
    <location>
        <begin position="107"/>
        <end position="128"/>
    </location>
</feature>